<accession>E1Z2D5</accession>
<evidence type="ECO:0000313" key="2">
    <source>
        <dbReference type="EMBL" id="EFN59983.1"/>
    </source>
</evidence>
<dbReference type="InParanoid" id="E1Z2D5"/>
<sequence>MERFTSAALVCKQWHRLTNAPDLLRQGVSARIETAHLQRLQALCRWLRRHAGSLQNCLEIAVGAPPGNKAALQLELGRCVVVAVSGGSLRCLSLAWLGSKQIKLGAELAACTNCSALRQLAITSCGSGTIHMACPLARLSAVEHLSLHGACKWEAGLASLPPSITRLDLEKVSDANKSRLPPQLAALTGLDSLTLDMSSSQIDNGGYSVLTALGSLRHLTLVGCGDWPADLQRLTGLESLHLRSAGWWAAQYGDGWWAAHYGGVPAGFQATLLALTRLHTLTIKGTMTRLLDPSTALVGSSRLRWLYDGGSRGSNRNTSGQAMFCPEAWPEGLSAVLSDWPALVSSSWSPGVAQEVPGYANRGLEMVLSNELSALKRRRPGLRISSKGPADTEHFLATAGAVCQPGQ</sequence>
<dbReference type="Proteomes" id="UP000008141">
    <property type="component" value="Unassembled WGS sequence"/>
</dbReference>
<dbReference type="InterPro" id="IPR032675">
    <property type="entry name" value="LRR_dom_sf"/>
</dbReference>
<dbReference type="AlphaFoldDB" id="E1Z2D5"/>
<evidence type="ECO:0008006" key="4">
    <source>
        <dbReference type="Google" id="ProtNLM"/>
    </source>
</evidence>
<dbReference type="KEGG" id="cvr:CHLNCDRAFT_133109"/>
<dbReference type="Gene3D" id="3.80.10.10">
    <property type="entry name" value="Ribonuclease Inhibitor"/>
    <property type="match status" value="1"/>
</dbReference>
<reference evidence="2 3" key="1">
    <citation type="journal article" date="2010" name="Plant Cell">
        <title>The Chlorella variabilis NC64A genome reveals adaptation to photosymbiosis, coevolution with viruses, and cryptic sex.</title>
        <authorList>
            <person name="Blanc G."/>
            <person name="Duncan G."/>
            <person name="Agarkova I."/>
            <person name="Borodovsky M."/>
            <person name="Gurnon J."/>
            <person name="Kuo A."/>
            <person name="Lindquist E."/>
            <person name="Lucas S."/>
            <person name="Pangilinan J."/>
            <person name="Polle J."/>
            <person name="Salamov A."/>
            <person name="Terry A."/>
            <person name="Yamada T."/>
            <person name="Dunigan D.D."/>
            <person name="Grigoriev I.V."/>
            <person name="Claverie J.M."/>
            <person name="Van Etten J.L."/>
        </authorList>
    </citation>
    <scope>NUCLEOTIDE SEQUENCE [LARGE SCALE GENOMIC DNA]</scope>
    <source>
        <strain evidence="2 3">NC64A</strain>
    </source>
</reference>
<gene>
    <name evidence="2" type="ORF">CHLNCDRAFT_133109</name>
</gene>
<proteinExistence type="predicted"/>
<dbReference type="OrthoDB" id="10629453at2759"/>
<comment type="subcellular location">
    <subcellularLocation>
        <location evidence="1">Cytoplasm</location>
        <location evidence="1">Cytoskeleton</location>
        <location evidence="1">Cilium axoneme</location>
    </subcellularLocation>
</comment>
<dbReference type="SUPFAM" id="SSF52047">
    <property type="entry name" value="RNI-like"/>
    <property type="match status" value="1"/>
</dbReference>
<keyword evidence="3" id="KW-1185">Reference proteome</keyword>
<dbReference type="GO" id="GO:0005930">
    <property type="term" value="C:axoneme"/>
    <property type="evidence" value="ECO:0007669"/>
    <property type="project" value="UniProtKB-SubCell"/>
</dbReference>
<dbReference type="RefSeq" id="XP_005852085.1">
    <property type="nucleotide sequence ID" value="XM_005852023.1"/>
</dbReference>
<evidence type="ECO:0000256" key="1">
    <source>
        <dbReference type="ARBA" id="ARBA00004430"/>
    </source>
</evidence>
<organism evidence="3">
    <name type="scientific">Chlorella variabilis</name>
    <name type="common">Green alga</name>
    <dbReference type="NCBI Taxonomy" id="554065"/>
    <lineage>
        <taxon>Eukaryota</taxon>
        <taxon>Viridiplantae</taxon>
        <taxon>Chlorophyta</taxon>
        <taxon>core chlorophytes</taxon>
        <taxon>Trebouxiophyceae</taxon>
        <taxon>Chlorellales</taxon>
        <taxon>Chlorellaceae</taxon>
        <taxon>Chlorella clade</taxon>
        <taxon>Chlorella</taxon>
    </lineage>
</organism>
<protein>
    <recommendedName>
        <fullName evidence="4">F-box domain-containing protein</fullName>
    </recommendedName>
</protein>
<dbReference type="EMBL" id="GL433835">
    <property type="protein sequence ID" value="EFN59983.1"/>
    <property type="molecule type" value="Genomic_DNA"/>
</dbReference>
<evidence type="ECO:0000313" key="3">
    <source>
        <dbReference type="Proteomes" id="UP000008141"/>
    </source>
</evidence>
<dbReference type="GeneID" id="17359148"/>
<name>E1Z2D5_CHLVA</name>